<organism evidence="14 15">
    <name type="scientific">Actinotalea soli</name>
    <dbReference type="NCBI Taxonomy" id="2819234"/>
    <lineage>
        <taxon>Bacteria</taxon>
        <taxon>Bacillati</taxon>
        <taxon>Actinomycetota</taxon>
        <taxon>Actinomycetes</taxon>
        <taxon>Micrococcales</taxon>
        <taxon>Cellulomonadaceae</taxon>
        <taxon>Actinotalea</taxon>
    </lineage>
</organism>
<keyword evidence="9" id="KW-0624">Polysaccharide degradation</keyword>
<dbReference type="AlphaFoldDB" id="A0A939RWW0"/>
<dbReference type="Gene3D" id="2.160.20.10">
    <property type="entry name" value="Single-stranded right-handed beta-helix, Pectin lyase-like"/>
    <property type="match status" value="1"/>
</dbReference>
<evidence type="ECO:0000256" key="10">
    <source>
        <dbReference type="ARBA" id="ARBA00038263"/>
    </source>
</evidence>
<dbReference type="InterPro" id="IPR012334">
    <property type="entry name" value="Pectin_lyas_fold"/>
</dbReference>
<proteinExistence type="inferred from homology"/>
<evidence type="ECO:0000313" key="15">
    <source>
        <dbReference type="Proteomes" id="UP000664209"/>
    </source>
</evidence>
<keyword evidence="8" id="KW-0326">Glycosidase</keyword>
<feature type="domain" description="Fibronectin type-III" evidence="13">
    <location>
        <begin position="298"/>
        <end position="385"/>
    </location>
</feature>
<dbReference type="PROSITE" id="PS50853">
    <property type="entry name" value="FN3"/>
    <property type="match status" value="1"/>
</dbReference>
<comment type="cofactor">
    <cofactor evidence="1">
        <name>Ca(2+)</name>
        <dbReference type="ChEBI" id="CHEBI:29108"/>
    </cofactor>
</comment>
<accession>A0A939RWW0</accession>
<keyword evidence="8" id="KW-0378">Hydrolase</keyword>
<comment type="similarity">
    <text evidence="10">Belongs to the polysaccharide lyase 9 family.</text>
</comment>
<dbReference type="PANTHER" id="PTHR40088">
    <property type="entry name" value="PECTATE LYASE (EUROFUNG)"/>
    <property type="match status" value="1"/>
</dbReference>
<dbReference type="GO" id="GO:0000272">
    <property type="term" value="P:polysaccharide catabolic process"/>
    <property type="evidence" value="ECO:0007669"/>
    <property type="project" value="UniProtKB-KW"/>
</dbReference>
<comment type="caution">
    <text evidence="14">The sequence shown here is derived from an EMBL/GenBank/DDBJ whole genome shotgun (WGS) entry which is preliminary data.</text>
</comment>
<keyword evidence="15" id="KW-1185">Reference proteome</keyword>
<dbReference type="Gene3D" id="2.60.40.10">
    <property type="entry name" value="Immunoglobulins"/>
    <property type="match status" value="1"/>
</dbReference>
<keyword evidence="5 12" id="KW-0732">Signal</keyword>
<dbReference type="InterPro" id="IPR058953">
    <property type="entry name" value="PelX-like_N"/>
</dbReference>
<evidence type="ECO:0000256" key="12">
    <source>
        <dbReference type="SAM" id="SignalP"/>
    </source>
</evidence>
<evidence type="ECO:0000256" key="1">
    <source>
        <dbReference type="ARBA" id="ARBA00001913"/>
    </source>
</evidence>
<protein>
    <submittedName>
        <fullName evidence="14">Right-handed parallel beta-helix repeat-containing protein</fullName>
    </submittedName>
</protein>
<dbReference type="RefSeq" id="WP_208056254.1">
    <property type="nucleotide sequence ID" value="NZ_JAGEMK010000006.1"/>
</dbReference>
<dbReference type="Pfam" id="PF00041">
    <property type="entry name" value="fn3"/>
    <property type="match status" value="1"/>
</dbReference>
<keyword evidence="9" id="KW-0119">Carbohydrate metabolism</keyword>
<sequence>MPTARTSRIRPLIAALATAALTTTGLGATAAAAAEHDEVTAPSEHVLNASQMDLGVYTTDTAVGRFVVTATETAAVEVDAQDRTGGGQSFTQRLKLNGAGTAERRSVLLTTQSEATVTVYALSASASADRALALYAMDGTELSRVPAYGAPTDIPVATLTVPEAGTYYVASPSSGVNIFALELAEGAAPERPAWATVADPVVTDVTVTGGDVVVAYDGVVGFEGADLATATLLDDQGEEVTSAISGTPGTSGSISLTPAATGDYEVQVALTRTGEEDALLSARVATPPFTLPLGAAEIHTALTSAVADGQATVTAEWTAVPEAEGYQLSHRELGATDWVPGPSTTTTRADIEGLVPGTTYELQVTTTRGDESTTSAPLEVTVADVVERWLTAHAGVSSGGTMTEDEDGSLHFDMRGNNGKIADSEDGFLYHYTQIDPGTENFTLSATFTVDDASGKDNQSGFGLIAVDTFIPNDRAARYFNSAGTMSAKYQRVVDGGLEYRYGIPGGKIVDGYTAAPTVSTQARDLNQSQPFDWDYRADLTEGSNLNPPKFLDGDVYEYTLRRSNTGYHSTWVHDGEVQEVIHYERDLVERQDPDALYVGVFAARGIAVTASDITFTTIHPDDDEEPLERPITYVTPSLVSDVTRTTPHTSIDVPLVTNVHGEAVLRDGDGEAVGTATLTPGERAVVTAPLQDGTNELVAELTPAPREEQTQLGEYEDLSSYETLTVPITVEVQRYGTPGQAIHVAPEGTADGDGTPDNPLDLHTGVAFAQPGQQVVLAGGTYLPERAVVIGRGNDGTADAPITLMSEPGSRATLDLSESVSGGIHLRGDHWHLHDLEITKGRGYQKPLLIQGNHNVVERIESHHNGDTGVQISGNATEPFEMWPSHNLVLSSVAHNNADPLANDADGFAAKLTVGDGNVFRYCIAFHNIDDGWDLYAKSTEGPIGAVVVEDSVTYRNGWLEADVERTTIGEGNGFKLGGENMPGQHVLRNSVAFDNYAKGITSNSGPDVRVQDVTAYLSGLVDASAAGNNLQLTTSAAVTHYRATGVLSYVAQQADQIGLRDQEDVIRTDPSNYLTVAGGGVRDASRNSEGVHVQDEWFTSLDTDLRPSIAADGSVEMHGLLELTDQAPADTGARLEANPDPTEIILLPPVSGETEEPEEPGTPRPCVGPPPHAGTPGPPPHAGKPGPPPHAGKPGPGRCAGPPGLRPH</sequence>
<gene>
    <name evidence="14" type="ORF">J4G33_12255</name>
</gene>
<keyword evidence="6" id="KW-0106">Calcium</keyword>
<evidence type="ECO:0000256" key="8">
    <source>
        <dbReference type="ARBA" id="ARBA00023295"/>
    </source>
</evidence>
<evidence type="ECO:0000256" key="2">
    <source>
        <dbReference type="ARBA" id="ARBA00004613"/>
    </source>
</evidence>
<evidence type="ECO:0000313" key="14">
    <source>
        <dbReference type="EMBL" id="MBO1752576.1"/>
    </source>
</evidence>
<evidence type="ECO:0000256" key="5">
    <source>
        <dbReference type="ARBA" id="ARBA00022729"/>
    </source>
</evidence>
<dbReference type="GO" id="GO:0005576">
    <property type="term" value="C:extracellular region"/>
    <property type="evidence" value="ECO:0007669"/>
    <property type="project" value="UniProtKB-SubCell"/>
</dbReference>
<dbReference type="EMBL" id="JAGEMK010000006">
    <property type="protein sequence ID" value="MBO1752576.1"/>
    <property type="molecule type" value="Genomic_DNA"/>
</dbReference>
<keyword evidence="7" id="KW-0456">Lyase</keyword>
<dbReference type="GO" id="GO:0046872">
    <property type="term" value="F:metal ion binding"/>
    <property type="evidence" value="ECO:0007669"/>
    <property type="project" value="UniProtKB-KW"/>
</dbReference>
<dbReference type="InterPro" id="IPR039448">
    <property type="entry name" value="Beta_helix"/>
</dbReference>
<feature type="compositionally biased region" description="Pro residues" evidence="11">
    <location>
        <begin position="1162"/>
        <end position="1193"/>
    </location>
</feature>
<evidence type="ECO:0000256" key="6">
    <source>
        <dbReference type="ARBA" id="ARBA00022837"/>
    </source>
</evidence>
<comment type="subcellular location">
    <subcellularLocation>
        <location evidence="2">Secreted</location>
    </subcellularLocation>
</comment>
<feature type="chain" id="PRO_5039686415" evidence="12">
    <location>
        <begin position="31"/>
        <end position="1210"/>
    </location>
</feature>
<dbReference type="Pfam" id="PF25849">
    <property type="entry name" value="PelX_N"/>
    <property type="match status" value="2"/>
</dbReference>
<feature type="region of interest" description="Disordered" evidence="11">
    <location>
        <begin position="1133"/>
        <end position="1210"/>
    </location>
</feature>
<feature type="signal peptide" evidence="12">
    <location>
        <begin position="1"/>
        <end position="30"/>
    </location>
</feature>
<evidence type="ECO:0000256" key="11">
    <source>
        <dbReference type="SAM" id="MobiDB-lite"/>
    </source>
</evidence>
<evidence type="ECO:0000259" key="13">
    <source>
        <dbReference type="PROSITE" id="PS50853"/>
    </source>
</evidence>
<dbReference type="CDD" id="cd00063">
    <property type="entry name" value="FN3"/>
    <property type="match status" value="1"/>
</dbReference>
<keyword evidence="4" id="KW-0479">Metal-binding</keyword>
<dbReference type="GO" id="GO:0016837">
    <property type="term" value="F:carbon-oxygen lyase activity, acting on polysaccharides"/>
    <property type="evidence" value="ECO:0007669"/>
    <property type="project" value="TreeGrafter"/>
</dbReference>
<dbReference type="Proteomes" id="UP000664209">
    <property type="component" value="Unassembled WGS sequence"/>
</dbReference>
<reference evidence="14" key="1">
    <citation type="submission" date="2021-03" db="EMBL/GenBank/DDBJ databases">
        <title>Actinotalea soli sp. nov., isolated from soil.</title>
        <authorList>
            <person name="Ping W."/>
            <person name="Zhang J."/>
        </authorList>
    </citation>
    <scope>NUCLEOTIDE SEQUENCE</scope>
    <source>
        <strain evidence="14">BY-33</strain>
    </source>
</reference>
<name>A0A939RWW0_9CELL</name>
<dbReference type="Pfam" id="PF13229">
    <property type="entry name" value="Beta_helix"/>
    <property type="match status" value="1"/>
</dbReference>
<dbReference type="InterPro" id="IPR036116">
    <property type="entry name" value="FN3_sf"/>
</dbReference>
<evidence type="ECO:0000256" key="9">
    <source>
        <dbReference type="ARBA" id="ARBA00023326"/>
    </source>
</evidence>
<evidence type="ECO:0000256" key="3">
    <source>
        <dbReference type="ARBA" id="ARBA00022525"/>
    </source>
</evidence>
<dbReference type="SUPFAM" id="SSF51126">
    <property type="entry name" value="Pectin lyase-like"/>
    <property type="match status" value="1"/>
</dbReference>
<dbReference type="PANTHER" id="PTHR40088:SF1">
    <property type="entry name" value="PECTATE LYASE PEL9"/>
    <property type="match status" value="1"/>
</dbReference>
<evidence type="ECO:0000256" key="7">
    <source>
        <dbReference type="ARBA" id="ARBA00023239"/>
    </source>
</evidence>
<dbReference type="SUPFAM" id="SSF49265">
    <property type="entry name" value="Fibronectin type III"/>
    <property type="match status" value="1"/>
</dbReference>
<keyword evidence="3" id="KW-0964">Secreted</keyword>
<dbReference type="GO" id="GO:0016798">
    <property type="term" value="F:hydrolase activity, acting on glycosyl bonds"/>
    <property type="evidence" value="ECO:0007669"/>
    <property type="project" value="UniProtKB-KW"/>
</dbReference>
<dbReference type="InterPro" id="IPR011050">
    <property type="entry name" value="Pectin_lyase_fold/virulence"/>
</dbReference>
<dbReference type="InterPro" id="IPR003961">
    <property type="entry name" value="FN3_dom"/>
</dbReference>
<dbReference type="InterPro" id="IPR013783">
    <property type="entry name" value="Ig-like_fold"/>
</dbReference>
<dbReference type="InterPro" id="IPR052052">
    <property type="entry name" value="Polysaccharide_Lyase_9"/>
</dbReference>
<evidence type="ECO:0000256" key="4">
    <source>
        <dbReference type="ARBA" id="ARBA00022723"/>
    </source>
</evidence>